<gene>
    <name evidence="3" type="ORF">G8O29_00925</name>
</gene>
<keyword evidence="2" id="KW-1133">Transmembrane helix</keyword>
<evidence type="ECO:0000256" key="1">
    <source>
        <dbReference type="SAM" id="MobiDB-lite"/>
    </source>
</evidence>
<comment type="caution">
    <text evidence="3">The sequence shown here is derived from an EMBL/GenBank/DDBJ whole genome shotgun (WGS) entry which is preliminary data.</text>
</comment>
<dbReference type="Pfam" id="PF03334">
    <property type="entry name" value="PhaG_MnhG_YufB"/>
    <property type="match status" value="1"/>
</dbReference>
<keyword evidence="2" id="KW-0812">Transmembrane</keyword>
<dbReference type="RefSeq" id="WP_166401353.1">
    <property type="nucleotide sequence ID" value="NZ_JAANHS010000001.1"/>
</dbReference>
<dbReference type="Proteomes" id="UP001515660">
    <property type="component" value="Unassembled WGS sequence"/>
</dbReference>
<keyword evidence="2" id="KW-0472">Membrane</keyword>
<proteinExistence type="predicted"/>
<dbReference type="PANTHER" id="PTHR34703">
    <property type="entry name" value="ANTIPORTER SUBUNIT MNHG2-RELATED"/>
    <property type="match status" value="1"/>
</dbReference>
<keyword evidence="4" id="KW-1185">Reference proteome</keyword>
<feature type="transmembrane region" description="Helical" evidence="2">
    <location>
        <begin position="75"/>
        <end position="93"/>
    </location>
</feature>
<sequence>MTPILQTAIELIVAAGLVGGGFFALVGSWGLIRLPRPMQRLHAPTKATTIGVGAALLASSIGSLPVTGTVSIQEWLITLFLLLTAPISALFLAKTLILRGEADPDLPDPGTGTPWATLGQERPDP</sequence>
<accession>A0ABX0G242</accession>
<feature type="transmembrane region" description="Helical" evidence="2">
    <location>
        <begin position="12"/>
        <end position="32"/>
    </location>
</feature>
<organism evidence="3 4">
    <name type="scientific">Rhodobacter calidifons</name>
    <dbReference type="NCBI Taxonomy" id="2715277"/>
    <lineage>
        <taxon>Bacteria</taxon>
        <taxon>Pseudomonadati</taxon>
        <taxon>Pseudomonadota</taxon>
        <taxon>Alphaproteobacteria</taxon>
        <taxon>Rhodobacterales</taxon>
        <taxon>Rhodobacter group</taxon>
        <taxon>Rhodobacter</taxon>
    </lineage>
</organism>
<dbReference type="EMBL" id="JAANHS010000001">
    <property type="protein sequence ID" value="NHB75302.1"/>
    <property type="molecule type" value="Genomic_DNA"/>
</dbReference>
<protein>
    <submittedName>
        <fullName evidence="3">Monovalent cation/H(+) antiporter subunit G</fullName>
    </submittedName>
</protein>
<dbReference type="NCBIfam" id="TIGR01300">
    <property type="entry name" value="CPA3_mnhG_phaG"/>
    <property type="match status" value="1"/>
</dbReference>
<name>A0ABX0G242_9RHOB</name>
<feature type="transmembrane region" description="Helical" evidence="2">
    <location>
        <begin position="44"/>
        <end position="63"/>
    </location>
</feature>
<feature type="region of interest" description="Disordered" evidence="1">
    <location>
        <begin position="102"/>
        <end position="125"/>
    </location>
</feature>
<reference evidence="3 4" key="1">
    <citation type="journal article" date="2022" name="Microorganisms">
        <title>Genome Sequence and Characterization of a Xanthorhodopsin-Containing, Aerobic Anoxygenic Phototrophic Rhodobacter Species, Isolated from Mesophilic Conditions at Yellowstone National Park.</title>
        <authorList>
            <person name="Kyndt J.A."/>
            <person name="Robertson S."/>
            <person name="Shoffstall I.B."/>
            <person name="Ramaley R.F."/>
            <person name="Meyer T.E."/>
        </authorList>
    </citation>
    <scope>NUCLEOTIDE SEQUENCE [LARGE SCALE GENOMIC DNA]</scope>
    <source>
        <strain evidence="3 4">M37P</strain>
    </source>
</reference>
<dbReference type="PANTHER" id="PTHR34703:SF1">
    <property type="entry name" value="ANTIPORTER SUBUNIT MNHG2-RELATED"/>
    <property type="match status" value="1"/>
</dbReference>
<dbReference type="InterPro" id="IPR005133">
    <property type="entry name" value="PhaG_MnhG_YufB"/>
</dbReference>
<evidence type="ECO:0000313" key="3">
    <source>
        <dbReference type="EMBL" id="NHB75302.1"/>
    </source>
</evidence>
<evidence type="ECO:0000256" key="2">
    <source>
        <dbReference type="SAM" id="Phobius"/>
    </source>
</evidence>
<evidence type="ECO:0000313" key="4">
    <source>
        <dbReference type="Proteomes" id="UP001515660"/>
    </source>
</evidence>